<organism evidence="2 3">
    <name type="scientific">Thermostaphylospora chromogena</name>
    <dbReference type="NCBI Taxonomy" id="35622"/>
    <lineage>
        <taxon>Bacteria</taxon>
        <taxon>Bacillati</taxon>
        <taxon>Actinomycetota</taxon>
        <taxon>Actinomycetes</taxon>
        <taxon>Streptosporangiales</taxon>
        <taxon>Thermomonosporaceae</taxon>
        <taxon>Thermostaphylospora</taxon>
    </lineage>
</organism>
<reference evidence="2 3" key="1">
    <citation type="submission" date="2016-10" db="EMBL/GenBank/DDBJ databases">
        <authorList>
            <person name="de Groot N.N."/>
        </authorList>
    </citation>
    <scope>NUCLEOTIDE SEQUENCE [LARGE SCALE GENOMIC DNA]</scope>
    <source>
        <strain evidence="2 3">DSM 43794</strain>
    </source>
</reference>
<evidence type="ECO:0000256" key="1">
    <source>
        <dbReference type="SAM" id="MobiDB-lite"/>
    </source>
</evidence>
<dbReference type="AlphaFoldDB" id="A0A1H1B841"/>
<sequence>MNVIAILALGAGLVIALLCALADQVLLTRIAERRRRDDEERNPPRPLAAAPVASGPLLEHGSKAA</sequence>
<gene>
    <name evidence="2" type="ORF">SAMN04489764_0841</name>
</gene>
<feature type="compositionally biased region" description="Basic and acidic residues" evidence="1">
    <location>
        <begin position="32"/>
        <end position="43"/>
    </location>
</feature>
<feature type="region of interest" description="Disordered" evidence="1">
    <location>
        <begin position="32"/>
        <end position="65"/>
    </location>
</feature>
<dbReference type="Proteomes" id="UP000217103">
    <property type="component" value="Unassembled WGS sequence"/>
</dbReference>
<dbReference type="STRING" id="35622.SAMN04489764_0841"/>
<protein>
    <submittedName>
        <fullName evidence="2">Uncharacterized protein</fullName>
    </submittedName>
</protein>
<keyword evidence="3" id="KW-1185">Reference proteome</keyword>
<name>A0A1H1B841_9ACTN</name>
<evidence type="ECO:0000313" key="3">
    <source>
        <dbReference type="Proteomes" id="UP000217103"/>
    </source>
</evidence>
<proteinExistence type="predicted"/>
<accession>A0A1H1B841</accession>
<dbReference type="RefSeq" id="WP_093257859.1">
    <property type="nucleotide sequence ID" value="NZ_FNKK01000002.1"/>
</dbReference>
<dbReference type="EMBL" id="FNKK01000002">
    <property type="protein sequence ID" value="SDQ48053.1"/>
    <property type="molecule type" value="Genomic_DNA"/>
</dbReference>
<evidence type="ECO:0000313" key="2">
    <source>
        <dbReference type="EMBL" id="SDQ48053.1"/>
    </source>
</evidence>